<keyword evidence="3" id="KW-0472">Membrane</keyword>
<dbReference type="PANTHER" id="PTHR39957">
    <property type="entry name" value="AT09846P1-RELATED"/>
    <property type="match status" value="1"/>
</dbReference>
<proteinExistence type="predicted"/>
<keyword evidence="6" id="KW-1185">Reference proteome</keyword>
<keyword evidence="3" id="KW-1133">Transmembrane helix</keyword>
<protein>
    <recommendedName>
        <fullName evidence="4">Single domain-containing protein</fullName>
    </recommendedName>
</protein>
<evidence type="ECO:0000259" key="4">
    <source>
        <dbReference type="SMART" id="SM01318"/>
    </source>
</evidence>
<dbReference type="InterPro" id="IPR029277">
    <property type="entry name" value="SVWC_dom"/>
</dbReference>
<dbReference type="Proteomes" id="UP000007801">
    <property type="component" value="Unassembled WGS sequence"/>
</dbReference>
<dbReference type="GeneID" id="26515194"/>
<sequence>MPQSTTRYVLLTLIIMIHSVLGTINYAIYTDENYPGKCVINTENDQKIIGEGEIIPHPKRCGRIECGREGWAVVHTCHEGNDVPDGCEYDRSRYFDLSYPACCRSPVICNEI</sequence>
<feature type="domain" description="Single" evidence="4">
    <location>
        <begin position="38"/>
        <end position="109"/>
    </location>
</feature>
<evidence type="ECO:0000256" key="2">
    <source>
        <dbReference type="ARBA" id="ARBA00022525"/>
    </source>
</evidence>
<keyword evidence="2" id="KW-0964">Secreted</keyword>
<dbReference type="AlphaFoldDB" id="A0A0N8NZI6"/>
<name>A0A0N8NZI6_DROAN</name>
<reference evidence="5 6" key="1">
    <citation type="journal article" date="2007" name="Nature">
        <title>Evolution of genes and genomes on the Drosophila phylogeny.</title>
        <authorList>
            <consortium name="Drosophila 12 Genomes Consortium"/>
            <person name="Clark A.G."/>
            <person name="Eisen M.B."/>
            <person name="Smith D.R."/>
            <person name="Bergman C.M."/>
            <person name="Oliver B."/>
            <person name="Markow T.A."/>
            <person name="Kaufman T.C."/>
            <person name="Kellis M."/>
            <person name="Gelbart W."/>
            <person name="Iyer V.N."/>
            <person name="Pollard D.A."/>
            <person name="Sackton T.B."/>
            <person name="Larracuente A.M."/>
            <person name="Singh N.D."/>
            <person name="Abad J.P."/>
            <person name="Abt D.N."/>
            <person name="Adryan B."/>
            <person name="Aguade M."/>
            <person name="Akashi H."/>
            <person name="Anderson W.W."/>
            <person name="Aquadro C.F."/>
            <person name="Ardell D.H."/>
            <person name="Arguello R."/>
            <person name="Artieri C.G."/>
            <person name="Barbash D.A."/>
            <person name="Barker D."/>
            <person name="Barsanti P."/>
            <person name="Batterham P."/>
            <person name="Batzoglou S."/>
            <person name="Begun D."/>
            <person name="Bhutkar A."/>
            <person name="Blanco E."/>
            <person name="Bosak S.A."/>
            <person name="Bradley R.K."/>
            <person name="Brand A.D."/>
            <person name="Brent M.R."/>
            <person name="Brooks A.N."/>
            <person name="Brown R.H."/>
            <person name="Butlin R.K."/>
            <person name="Caggese C."/>
            <person name="Calvi B.R."/>
            <person name="Bernardo de Carvalho A."/>
            <person name="Caspi A."/>
            <person name="Castrezana S."/>
            <person name="Celniker S.E."/>
            <person name="Chang J.L."/>
            <person name="Chapple C."/>
            <person name="Chatterji S."/>
            <person name="Chinwalla A."/>
            <person name="Civetta A."/>
            <person name="Clifton S.W."/>
            <person name="Comeron J.M."/>
            <person name="Costello J.C."/>
            <person name="Coyne J.A."/>
            <person name="Daub J."/>
            <person name="David R.G."/>
            <person name="Delcher A.L."/>
            <person name="Delehaunty K."/>
            <person name="Do C.B."/>
            <person name="Ebling H."/>
            <person name="Edwards K."/>
            <person name="Eickbush T."/>
            <person name="Evans J.D."/>
            <person name="Filipski A."/>
            <person name="Findeiss S."/>
            <person name="Freyhult E."/>
            <person name="Fulton L."/>
            <person name="Fulton R."/>
            <person name="Garcia A.C."/>
            <person name="Gardiner A."/>
            <person name="Garfield D.A."/>
            <person name="Garvin B.E."/>
            <person name="Gibson G."/>
            <person name="Gilbert D."/>
            <person name="Gnerre S."/>
            <person name="Godfrey J."/>
            <person name="Good R."/>
            <person name="Gotea V."/>
            <person name="Gravely B."/>
            <person name="Greenberg A.J."/>
            <person name="Griffiths-Jones S."/>
            <person name="Gross S."/>
            <person name="Guigo R."/>
            <person name="Gustafson E.A."/>
            <person name="Haerty W."/>
            <person name="Hahn M.W."/>
            <person name="Halligan D.L."/>
            <person name="Halpern A.L."/>
            <person name="Halter G.M."/>
            <person name="Han M.V."/>
            <person name="Heger A."/>
            <person name="Hillier L."/>
            <person name="Hinrichs A.S."/>
            <person name="Holmes I."/>
            <person name="Hoskins R.A."/>
            <person name="Hubisz M.J."/>
            <person name="Hultmark D."/>
            <person name="Huntley M.A."/>
            <person name="Jaffe D.B."/>
            <person name="Jagadeeshan S."/>
            <person name="Jeck W.R."/>
            <person name="Johnson J."/>
            <person name="Jones C.D."/>
            <person name="Jordan W.C."/>
            <person name="Karpen G.H."/>
            <person name="Kataoka E."/>
            <person name="Keightley P.D."/>
            <person name="Kheradpour P."/>
            <person name="Kirkness E.F."/>
            <person name="Koerich L.B."/>
            <person name="Kristiansen K."/>
            <person name="Kudrna D."/>
            <person name="Kulathinal R.J."/>
            <person name="Kumar S."/>
            <person name="Kwok R."/>
            <person name="Lander E."/>
            <person name="Langley C.H."/>
            <person name="Lapoint R."/>
            <person name="Lazzaro B.P."/>
            <person name="Lee S.J."/>
            <person name="Levesque L."/>
            <person name="Li R."/>
            <person name="Lin C.F."/>
            <person name="Lin M.F."/>
            <person name="Lindblad-Toh K."/>
            <person name="Llopart A."/>
            <person name="Long M."/>
            <person name="Low L."/>
            <person name="Lozovsky E."/>
            <person name="Lu J."/>
            <person name="Luo M."/>
            <person name="Machado C.A."/>
            <person name="Makalowski W."/>
            <person name="Marzo M."/>
            <person name="Matsuda M."/>
            <person name="Matzkin L."/>
            <person name="McAllister B."/>
            <person name="McBride C.S."/>
            <person name="McKernan B."/>
            <person name="McKernan K."/>
            <person name="Mendez-Lago M."/>
            <person name="Minx P."/>
            <person name="Mollenhauer M.U."/>
            <person name="Montooth K."/>
            <person name="Mount S.M."/>
            <person name="Mu X."/>
            <person name="Myers E."/>
            <person name="Negre B."/>
            <person name="Newfeld S."/>
            <person name="Nielsen R."/>
            <person name="Noor M.A."/>
            <person name="O'Grady P."/>
            <person name="Pachter L."/>
            <person name="Papaceit M."/>
            <person name="Parisi M.J."/>
            <person name="Parisi M."/>
            <person name="Parts L."/>
            <person name="Pedersen J.S."/>
            <person name="Pesole G."/>
            <person name="Phillippy A.M."/>
            <person name="Ponting C.P."/>
            <person name="Pop M."/>
            <person name="Porcelli D."/>
            <person name="Powell J.R."/>
            <person name="Prohaska S."/>
            <person name="Pruitt K."/>
            <person name="Puig M."/>
            <person name="Quesneville H."/>
            <person name="Ram K.R."/>
            <person name="Rand D."/>
            <person name="Rasmussen M.D."/>
            <person name="Reed L.K."/>
            <person name="Reenan R."/>
            <person name="Reily A."/>
            <person name="Remington K.A."/>
            <person name="Rieger T.T."/>
            <person name="Ritchie M.G."/>
            <person name="Robin C."/>
            <person name="Rogers Y.H."/>
            <person name="Rohde C."/>
            <person name="Rozas J."/>
            <person name="Rubenfield M.J."/>
            <person name="Ruiz A."/>
            <person name="Russo S."/>
            <person name="Salzberg S.L."/>
            <person name="Sanchez-Gracia A."/>
            <person name="Saranga D.J."/>
            <person name="Sato H."/>
            <person name="Schaeffer S.W."/>
            <person name="Schatz M.C."/>
            <person name="Schlenke T."/>
            <person name="Schwartz R."/>
            <person name="Segarra C."/>
            <person name="Singh R.S."/>
            <person name="Sirot L."/>
            <person name="Sirota M."/>
            <person name="Sisneros N.B."/>
            <person name="Smith C.D."/>
            <person name="Smith T.F."/>
            <person name="Spieth J."/>
            <person name="Stage D.E."/>
            <person name="Stark A."/>
            <person name="Stephan W."/>
            <person name="Strausberg R.L."/>
            <person name="Strempel S."/>
            <person name="Sturgill D."/>
            <person name="Sutton G."/>
            <person name="Sutton G.G."/>
            <person name="Tao W."/>
            <person name="Teichmann S."/>
            <person name="Tobari Y.N."/>
            <person name="Tomimura Y."/>
            <person name="Tsolas J.M."/>
            <person name="Valente V.L."/>
            <person name="Venter E."/>
            <person name="Venter J.C."/>
            <person name="Vicario S."/>
            <person name="Vieira F.G."/>
            <person name="Vilella A.J."/>
            <person name="Villasante A."/>
            <person name="Walenz B."/>
            <person name="Wang J."/>
            <person name="Wasserman M."/>
            <person name="Watts T."/>
            <person name="Wilson D."/>
            <person name="Wilson R.K."/>
            <person name="Wing R.A."/>
            <person name="Wolfner M.F."/>
            <person name="Wong A."/>
            <person name="Wong G.K."/>
            <person name="Wu C.I."/>
            <person name="Wu G."/>
            <person name="Yamamoto D."/>
            <person name="Yang H.P."/>
            <person name="Yang S.P."/>
            <person name="Yorke J.A."/>
            <person name="Yoshida K."/>
            <person name="Zdobnov E."/>
            <person name="Zhang P."/>
            <person name="Zhang Y."/>
            <person name="Zimin A.V."/>
            <person name="Baldwin J."/>
            <person name="Abdouelleil A."/>
            <person name="Abdulkadir J."/>
            <person name="Abebe A."/>
            <person name="Abera B."/>
            <person name="Abreu J."/>
            <person name="Acer S.C."/>
            <person name="Aftuck L."/>
            <person name="Alexander A."/>
            <person name="An P."/>
            <person name="Anderson E."/>
            <person name="Anderson S."/>
            <person name="Arachi H."/>
            <person name="Azer M."/>
            <person name="Bachantsang P."/>
            <person name="Barry A."/>
            <person name="Bayul T."/>
            <person name="Berlin A."/>
            <person name="Bessette D."/>
            <person name="Bloom T."/>
            <person name="Blye J."/>
            <person name="Boguslavskiy L."/>
            <person name="Bonnet C."/>
            <person name="Boukhgalter B."/>
            <person name="Bourzgui I."/>
            <person name="Brown A."/>
            <person name="Cahill P."/>
            <person name="Channer S."/>
            <person name="Cheshatsang Y."/>
            <person name="Chuda L."/>
            <person name="Citroen M."/>
            <person name="Collymore A."/>
            <person name="Cooke P."/>
            <person name="Costello M."/>
            <person name="D'Aco K."/>
            <person name="Daza R."/>
            <person name="De Haan G."/>
            <person name="DeGray S."/>
            <person name="DeMaso C."/>
            <person name="Dhargay N."/>
            <person name="Dooley K."/>
            <person name="Dooley E."/>
            <person name="Doricent M."/>
            <person name="Dorje P."/>
            <person name="Dorjee K."/>
            <person name="Dupes A."/>
            <person name="Elong R."/>
            <person name="Falk J."/>
            <person name="Farina A."/>
            <person name="Faro S."/>
            <person name="Ferguson D."/>
            <person name="Fisher S."/>
            <person name="Foley C.D."/>
            <person name="Franke A."/>
            <person name="Friedrich D."/>
            <person name="Gadbois L."/>
            <person name="Gearin G."/>
            <person name="Gearin C.R."/>
            <person name="Giannoukos G."/>
            <person name="Goode T."/>
            <person name="Graham J."/>
            <person name="Grandbois E."/>
            <person name="Grewal S."/>
            <person name="Gyaltsen K."/>
            <person name="Hafez N."/>
            <person name="Hagos B."/>
            <person name="Hall J."/>
            <person name="Henson C."/>
            <person name="Hollinger A."/>
            <person name="Honan T."/>
            <person name="Huard M.D."/>
            <person name="Hughes L."/>
            <person name="Hurhula B."/>
            <person name="Husby M.E."/>
            <person name="Kamat A."/>
            <person name="Kanga B."/>
            <person name="Kashin S."/>
            <person name="Khazanovich D."/>
            <person name="Kisner P."/>
            <person name="Lance K."/>
            <person name="Lara M."/>
            <person name="Lee W."/>
            <person name="Lennon N."/>
            <person name="Letendre F."/>
            <person name="LeVine R."/>
            <person name="Lipovsky A."/>
            <person name="Liu X."/>
            <person name="Liu J."/>
            <person name="Liu S."/>
            <person name="Lokyitsang T."/>
            <person name="Lokyitsang Y."/>
            <person name="Lubonja R."/>
            <person name="Lui A."/>
            <person name="MacDonald P."/>
            <person name="Magnisalis V."/>
            <person name="Maru K."/>
            <person name="Matthews C."/>
            <person name="McCusker W."/>
            <person name="McDonough S."/>
            <person name="Mehta T."/>
            <person name="Meldrim J."/>
            <person name="Meneus L."/>
            <person name="Mihai O."/>
            <person name="Mihalev A."/>
            <person name="Mihova T."/>
            <person name="Mittelman R."/>
            <person name="Mlenga V."/>
            <person name="Montmayeur A."/>
            <person name="Mulrain L."/>
            <person name="Navidi A."/>
            <person name="Naylor J."/>
            <person name="Negash T."/>
            <person name="Nguyen T."/>
            <person name="Nguyen N."/>
            <person name="Nicol R."/>
            <person name="Norbu C."/>
            <person name="Norbu N."/>
            <person name="Novod N."/>
            <person name="O'Neill B."/>
            <person name="Osman S."/>
            <person name="Markiewicz E."/>
            <person name="Oyono O.L."/>
            <person name="Patti C."/>
            <person name="Phunkhang P."/>
            <person name="Pierre F."/>
            <person name="Priest M."/>
            <person name="Raghuraman S."/>
            <person name="Rege F."/>
            <person name="Reyes R."/>
            <person name="Rise C."/>
            <person name="Rogov P."/>
            <person name="Ross K."/>
            <person name="Ryan E."/>
            <person name="Settipalli S."/>
            <person name="Shea T."/>
            <person name="Sherpa N."/>
            <person name="Shi L."/>
            <person name="Shih D."/>
            <person name="Sparrow T."/>
            <person name="Spaulding J."/>
            <person name="Stalker J."/>
            <person name="Stange-Thomann N."/>
            <person name="Stavropoulos S."/>
            <person name="Stone C."/>
            <person name="Strader C."/>
            <person name="Tesfaye S."/>
            <person name="Thomson T."/>
            <person name="Thoulutsang Y."/>
            <person name="Thoulutsang D."/>
            <person name="Topham K."/>
            <person name="Topping I."/>
            <person name="Tsamla T."/>
            <person name="Vassiliev H."/>
            <person name="Vo A."/>
            <person name="Wangchuk T."/>
            <person name="Wangdi T."/>
            <person name="Weiand M."/>
            <person name="Wilkinson J."/>
            <person name="Wilson A."/>
            <person name="Yadav S."/>
            <person name="Young G."/>
            <person name="Yu Q."/>
            <person name="Zembek L."/>
            <person name="Zhong D."/>
            <person name="Zimmer A."/>
            <person name="Zwirko Z."/>
            <person name="Jaffe D.B."/>
            <person name="Alvarez P."/>
            <person name="Brockman W."/>
            <person name="Butler J."/>
            <person name="Chin C."/>
            <person name="Gnerre S."/>
            <person name="Grabherr M."/>
            <person name="Kleber M."/>
            <person name="Mauceli E."/>
            <person name="MacCallum I."/>
        </authorList>
    </citation>
    <scope>NUCLEOTIDE SEQUENCE [LARGE SCALE GENOMIC DNA]</scope>
    <source>
        <strain evidence="6">Tucson 14024-0371.13</strain>
    </source>
</reference>
<evidence type="ECO:0000313" key="6">
    <source>
        <dbReference type="Proteomes" id="UP000007801"/>
    </source>
</evidence>
<dbReference type="PANTHER" id="PTHR39957:SF1">
    <property type="entry name" value="AT09846P1-RELATED"/>
    <property type="match status" value="1"/>
</dbReference>
<organism evidence="5 6">
    <name type="scientific">Drosophila ananassae</name>
    <name type="common">Fruit fly</name>
    <dbReference type="NCBI Taxonomy" id="7217"/>
    <lineage>
        <taxon>Eukaryota</taxon>
        <taxon>Metazoa</taxon>
        <taxon>Ecdysozoa</taxon>
        <taxon>Arthropoda</taxon>
        <taxon>Hexapoda</taxon>
        <taxon>Insecta</taxon>
        <taxon>Pterygota</taxon>
        <taxon>Neoptera</taxon>
        <taxon>Endopterygota</taxon>
        <taxon>Diptera</taxon>
        <taxon>Brachycera</taxon>
        <taxon>Muscomorpha</taxon>
        <taxon>Ephydroidea</taxon>
        <taxon>Drosophilidae</taxon>
        <taxon>Drosophila</taxon>
        <taxon>Sophophora</taxon>
    </lineage>
</organism>
<evidence type="ECO:0000256" key="1">
    <source>
        <dbReference type="ARBA" id="ARBA00004613"/>
    </source>
</evidence>
<feature type="transmembrane region" description="Helical" evidence="3">
    <location>
        <begin position="7"/>
        <end position="29"/>
    </location>
</feature>
<dbReference type="Pfam" id="PF15430">
    <property type="entry name" value="SVWC"/>
    <property type="match status" value="1"/>
</dbReference>
<evidence type="ECO:0000256" key="3">
    <source>
        <dbReference type="SAM" id="Phobius"/>
    </source>
</evidence>
<dbReference type="EMBL" id="CH902624">
    <property type="protein sequence ID" value="KPU74428.1"/>
    <property type="molecule type" value="Genomic_DNA"/>
</dbReference>
<dbReference type="InParanoid" id="A0A0N8NZI6"/>
<dbReference type="GO" id="GO:0005576">
    <property type="term" value="C:extracellular region"/>
    <property type="evidence" value="ECO:0007669"/>
    <property type="project" value="UniProtKB-SubCell"/>
</dbReference>
<evidence type="ECO:0000313" key="5">
    <source>
        <dbReference type="EMBL" id="KPU74428.1"/>
    </source>
</evidence>
<comment type="subcellular location">
    <subcellularLocation>
        <location evidence="1">Secreted</location>
    </subcellularLocation>
</comment>
<dbReference type="OrthoDB" id="7901229at2759"/>
<gene>
    <name evidence="5" type="primary">Dana\GF26687</name>
    <name evidence="5" type="ORF">GF26687</name>
</gene>
<keyword evidence="3" id="KW-0812">Transmembrane</keyword>
<dbReference type="InterPro" id="IPR053308">
    <property type="entry name" value="Vago-like"/>
</dbReference>
<dbReference type="SMART" id="SM01318">
    <property type="entry name" value="SVWC"/>
    <property type="match status" value="1"/>
</dbReference>
<accession>A0A0N8NZI6</accession>